<dbReference type="RefSeq" id="WP_085420417.1">
    <property type="nucleotide sequence ID" value="NZ_FXAF01000002.1"/>
</dbReference>
<organism evidence="3 4">
    <name type="scientific">Xaviernesmea oryzae</name>
    <dbReference type="NCBI Taxonomy" id="464029"/>
    <lineage>
        <taxon>Bacteria</taxon>
        <taxon>Pseudomonadati</taxon>
        <taxon>Pseudomonadota</taxon>
        <taxon>Alphaproteobacteria</taxon>
        <taxon>Hyphomicrobiales</taxon>
        <taxon>Rhizobiaceae</taxon>
        <taxon>Rhizobium/Agrobacterium group</taxon>
        <taxon>Xaviernesmea</taxon>
    </lineage>
</organism>
<reference evidence="4" key="1">
    <citation type="submission" date="2017-04" db="EMBL/GenBank/DDBJ databases">
        <authorList>
            <person name="Varghese N."/>
            <person name="Submissions S."/>
        </authorList>
    </citation>
    <scope>NUCLEOTIDE SEQUENCE [LARGE SCALE GENOMIC DNA]</scope>
    <source>
        <strain evidence="4">B4P</strain>
    </source>
</reference>
<name>A0A1X7D4Y5_9HYPH</name>
<feature type="compositionally biased region" description="Basic and acidic residues" evidence="1">
    <location>
        <begin position="10"/>
        <end position="19"/>
    </location>
</feature>
<keyword evidence="2" id="KW-0812">Transmembrane</keyword>
<feature type="region of interest" description="Disordered" evidence="1">
    <location>
        <begin position="1"/>
        <end position="23"/>
    </location>
</feature>
<dbReference type="Proteomes" id="UP000192903">
    <property type="component" value="Unassembled WGS sequence"/>
</dbReference>
<sequence length="67" mass="7423">MNMHSRPHVSHRETQEGSRRRPAKSGLWKLLAAAALILLGLAVVVELFEDTESAFNAPDPAQQTQDE</sequence>
<protein>
    <submittedName>
        <fullName evidence="3">Uncharacterized protein</fullName>
    </submittedName>
</protein>
<evidence type="ECO:0000313" key="4">
    <source>
        <dbReference type="Proteomes" id="UP000192903"/>
    </source>
</evidence>
<gene>
    <name evidence="3" type="ORF">SAMN02982989_5037</name>
</gene>
<feature type="transmembrane region" description="Helical" evidence="2">
    <location>
        <begin position="27"/>
        <end position="48"/>
    </location>
</feature>
<accession>A0A1X7D4Y5</accession>
<evidence type="ECO:0000256" key="2">
    <source>
        <dbReference type="SAM" id="Phobius"/>
    </source>
</evidence>
<proteinExistence type="predicted"/>
<keyword evidence="4" id="KW-1185">Reference proteome</keyword>
<dbReference type="STRING" id="464029.SAMN02982989_5037"/>
<evidence type="ECO:0000256" key="1">
    <source>
        <dbReference type="SAM" id="MobiDB-lite"/>
    </source>
</evidence>
<keyword evidence="2" id="KW-0472">Membrane</keyword>
<dbReference type="EMBL" id="FXAF01000002">
    <property type="protein sequence ID" value="SMF08931.1"/>
    <property type="molecule type" value="Genomic_DNA"/>
</dbReference>
<evidence type="ECO:0000313" key="3">
    <source>
        <dbReference type="EMBL" id="SMF08931.1"/>
    </source>
</evidence>
<keyword evidence="2" id="KW-1133">Transmembrane helix</keyword>
<dbReference type="AlphaFoldDB" id="A0A1X7D4Y5"/>